<comment type="similarity">
    <text evidence="2">Belongs to the krueppel C2H2-type zinc-finger protein family.</text>
</comment>
<feature type="domain" description="C2H2-type" evidence="11">
    <location>
        <begin position="258"/>
        <end position="285"/>
    </location>
</feature>
<evidence type="ECO:0000256" key="7">
    <source>
        <dbReference type="ARBA" id="ARBA00023125"/>
    </source>
</evidence>
<evidence type="ECO:0000256" key="5">
    <source>
        <dbReference type="ARBA" id="ARBA00022771"/>
    </source>
</evidence>
<keyword evidence="3" id="KW-0479">Metal-binding</keyword>
<keyword evidence="5 10" id="KW-0863">Zinc-finger</keyword>
<dbReference type="Pfam" id="PF13912">
    <property type="entry name" value="zf-C2H2_6"/>
    <property type="match status" value="1"/>
</dbReference>
<dbReference type="GO" id="GO:0008270">
    <property type="term" value="F:zinc ion binding"/>
    <property type="evidence" value="ECO:0007669"/>
    <property type="project" value="UniProtKB-KW"/>
</dbReference>
<keyword evidence="7" id="KW-0238">DNA-binding</keyword>
<dbReference type="GO" id="GO:0000122">
    <property type="term" value="P:negative regulation of transcription by RNA polymerase II"/>
    <property type="evidence" value="ECO:0007669"/>
    <property type="project" value="UniProtKB-ARBA"/>
</dbReference>
<comment type="subcellular location">
    <subcellularLocation>
        <location evidence="1">Nucleus</location>
    </subcellularLocation>
</comment>
<feature type="domain" description="C2H2-type" evidence="11">
    <location>
        <begin position="314"/>
        <end position="341"/>
    </location>
</feature>
<dbReference type="AlphaFoldDB" id="A0AAN7PAX1"/>
<dbReference type="Proteomes" id="UP001353858">
    <property type="component" value="Unassembled WGS sequence"/>
</dbReference>
<dbReference type="EMBL" id="JARPUR010000003">
    <property type="protein sequence ID" value="KAK4880749.1"/>
    <property type="molecule type" value="Genomic_DNA"/>
</dbReference>
<dbReference type="GO" id="GO:0003682">
    <property type="term" value="F:chromatin binding"/>
    <property type="evidence" value="ECO:0007669"/>
    <property type="project" value="UniProtKB-ARBA"/>
</dbReference>
<dbReference type="Gene3D" id="3.30.160.60">
    <property type="entry name" value="Classic Zinc Finger"/>
    <property type="match status" value="6"/>
</dbReference>
<feature type="domain" description="C2H2-type" evidence="11">
    <location>
        <begin position="286"/>
        <end position="313"/>
    </location>
</feature>
<evidence type="ECO:0000256" key="8">
    <source>
        <dbReference type="ARBA" id="ARBA00023163"/>
    </source>
</evidence>
<dbReference type="FunFam" id="3.30.160.60:FF:000038">
    <property type="entry name" value="Zinc finger protein 624"/>
    <property type="match status" value="1"/>
</dbReference>
<dbReference type="GO" id="GO:0040029">
    <property type="term" value="P:epigenetic regulation of gene expression"/>
    <property type="evidence" value="ECO:0007669"/>
    <property type="project" value="UniProtKB-ARBA"/>
</dbReference>
<reference evidence="13" key="1">
    <citation type="submission" date="2023-01" db="EMBL/GenBank/DDBJ databases">
        <title>Key to firefly adult light organ development and bioluminescence: homeobox transcription factors regulate luciferase expression and transportation to peroxisome.</title>
        <authorList>
            <person name="Fu X."/>
        </authorList>
    </citation>
    <scope>NUCLEOTIDE SEQUENCE [LARGE SCALE GENOMIC DNA]</scope>
</reference>
<evidence type="ECO:0000256" key="1">
    <source>
        <dbReference type="ARBA" id="ARBA00004123"/>
    </source>
</evidence>
<keyword evidence="13" id="KW-1185">Reference proteome</keyword>
<name>A0AAN7PAX1_9COLE</name>
<keyword evidence="8" id="KW-0804">Transcription</keyword>
<protein>
    <recommendedName>
        <fullName evidence="11">C2H2-type domain-containing protein</fullName>
    </recommendedName>
</protein>
<feature type="domain" description="C2H2-type" evidence="11">
    <location>
        <begin position="348"/>
        <end position="375"/>
    </location>
</feature>
<evidence type="ECO:0000256" key="10">
    <source>
        <dbReference type="PROSITE-ProRule" id="PRU00042"/>
    </source>
</evidence>
<evidence type="ECO:0000256" key="6">
    <source>
        <dbReference type="ARBA" id="ARBA00022833"/>
    </source>
</evidence>
<dbReference type="Pfam" id="PF00096">
    <property type="entry name" value="zf-C2H2"/>
    <property type="match status" value="5"/>
</dbReference>
<keyword evidence="6" id="KW-0862">Zinc</keyword>
<proteinExistence type="inferred from homology"/>
<dbReference type="SMART" id="SM00355">
    <property type="entry name" value="ZnF_C2H2"/>
    <property type="match status" value="7"/>
</dbReference>
<dbReference type="SUPFAM" id="SSF57667">
    <property type="entry name" value="beta-beta-alpha zinc fingers"/>
    <property type="match status" value="3"/>
</dbReference>
<accession>A0AAN7PAX1</accession>
<feature type="domain" description="C2H2-type" evidence="11">
    <location>
        <begin position="230"/>
        <end position="257"/>
    </location>
</feature>
<dbReference type="GO" id="GO:0005634">
    <property type="term" value="C:nucleus"/>
    <property type="evidence" value="ECO:0007669"/>
    <property type="project" value="UniProtKB-SubCell"/>
</dbReference>
<feature type="domain" description="C2H2-type" evidence="11">
    <location>
        <begin position="202"/>
        <end position="229"/>
    </location>
</feature>
<dbReference type="FunFam" id="3.30.160.60:FF:001465">
    <property type="entry name" value="Zinc finger protein 560"/>
    <property type="match status" value="1"/>
</dbReference>
<evidence type="ECO:0000313" key="13">
    <source>
        <dbReference type="Proteomes" id="UP001353858"/>
    </source>
</evidence>
<dbReference type="InterPro" id="IPR013087">
    <property type="entry name" value="Znf_C2H2_type"/>
</dbReference>
<dbReference type="PROSITE" id="PS00028">
    <property type="entry name" value="ZINC_FINGER_C2H2_1"/>
    <property type="match status" value="7"/>
</dbReference>
<dbReference type="FunFam" id="3.30.160.60:FF:000690">
    <property type="entry name" value="Zinc finger protein 354C"/>
    <property type="match status" value="1"/>
</dbReference>
<comment type="caution">
    <text evidence="12">The sequence shown here is derived from an EMBL/GenBank/DDBJ whole genome shotgun (WGS) entry which is preliminary data.</text>
</comment>
<evidence type="ECO:0000313" key="12">
    <source>
        <dbReference type="EMBL" id="KAK4880749.1"/>
    </source>
</evidence>
<dbReference type="GO" id="GO:0000785">
    <property type="term" value="C:chromatin"/>
    <property type="evidence" value="ECO:0007669"/>
    <property type="project" value="UniProtKB-ARBA"/>
</dbReference>
<evidence type="ECO:0000259" key="11">
    <source>
        <dbReference type="PROSITE" id="PS50157"/>
    </source>
</evidence>
<evidence type="ECO:0000256" key="3">
    <source>
        <dbReference type="ARBA" id="ARBA00022723"/>
    </source>
</evidence>
<dbReference type="InterPro" id="IPR050331">
    <property type="entry name" value="Zinc_finger"/>
</dbReference>
<dbReference type="FunFam" id="3.30.160.60:FF:000188">
    <property type="entry name" value="Zinc finger protein 787"/>
    <property type="match status" value="1"/>
</dbReference>
<keyword evidence="4" id="KW-0677">Repeat</keyword>
<dbReference type="GO" id="GO:0043565">
    <property type="term" value="F:sequence-specific DNA binding"/>
    <property type="evidence" value="ECO:0007669"/>
    <property type="project" value="UniProtKB-ARBA"/>
</dbReference>
<gene>
    <name evidence="12" type="ORF">RN001_008895</name>
</gene>
<dbReference type="PANTHER" id="PTHR16515:SF66">
    <property type="entry name" value="C2H2-TYPE DOMAIN-CONTAINING PROTEIN"/>
    <property type="match status" value="1"/>
</dbReference>
<organism evidence="12 13">
    <name type="scientific">Aquatica leii</name>
    <dbReference type="NCBI Taxonomy" id="1421715"/>
    <lineage>
        <taxon>Eukaryota</taxon>
        <taxon>Metazoa</taxon>
        <taxon>Ecdysozoa</taxon>
        <taxon>Arthropoda</taxon>
        <taxon>Hexapoda</taxon>
        <taxon>Insecta</taxon>
        <taxon>Pterygota</taxon>
        <taxon>Neoptera</taxon>
        <taxon>Endopterygota</taxon>
        <taxon>Coleoptera</taxon>
        <taxon>Polyphaga</taxon>
        <taxon>Elateriformia</taxon>
        <taxon>Elateroidea</taxon>
        <taxon>Lampyridae</taxon>
        <taxon>Luciolinae</taxon>
        <taxon>Aquatica</taxon>
    </lineage>
</organism>
<keyword evidence="9" id="KW-0539">Nucleus</keyword>
<sequence>MNDKCLLCRAQINNLFCTNYNVDLNFTKCTNKLLREYLTDTCKNNILISSNSLICNNCKNLIDDLDYAENSYKEIRKTVWSYLGYDGNIKCSVYCQTGSDEIVKYKFEPDFESKLVRQEHINTHNINENIKQEVSIKDDIQNLSTDVGINIEQTFLLNTSRERKKRNVGASKPYQCTTCLKTWKTLGELKSHQSSHSDVRPFICEICGQSYKQKTALDIHVGMHNGIYPFMCMYCKKTFTQKGALHRHLPIHTGDTPYQCDLCGKRFVHHTSFNIHQLSHTGQKDYKCSQCGRALLSASHLKRHMRVHTGEKKYVCTLCDKRFAERYNLVSHQKLHEKTADSTYKRNHRCPLCTETFNRRLKLDEHMVQEHQKIE</sequence>
<dbReference type="InterPro" id="IPR036236">
    <property type="entry name" value="Znf_C2H2_sf"/>
</dbReference>
<evidence type="ECO:0000256" key="4">
    <source>
        <dbReference type="ARBA" id="ARBA00022737"/>
    </source>
</evidence>
<feature type="domain" description="C2H2-type" evidence="11">
    <location>
        <begin position="174"/>
        <end position="201"/>
    </location>
</feature>
<evidence type="ECO:0000256" key="9">
    <source>
        <dbReference type="ARBA" id="ARBA00023242"/>
    </source>
</evidence>
<dbReference type="PROSITE" id="PS50157">
    <property type="entry name" value="ZINC_FINGER_C2H2_2"/>
    <property type="match status" value="7"/>
</dbReference>
<dbReference type="PANTHER" id="PTHR16515">
    <property type="entry name" value="PR DOMAIN ZINC FINGER PROTEIN"/>
    <property type="match status" value="1"/>
</dbReference>
<evidence type="ECO:0000256" key="2">
    <source>
        <dbReference type="ARBA" id="ARBA00006991"/>
    </source>
</evidence>